<dbReference type="Proteomes" id="UP000501690">
    <property type="component" value="Linkage Group LG2"/>
</dbReference>
<organism evidence="1 2">
    <name type="scientific">Vigna unguiculata</name>
    <name type="common">Cowpea</name>
    <dbReference type="NCBI Taxonomy" id="3917"/>
    <lineage>
        <taxon>Eukaryota</taxon>
        <taxon>Viridiplantae</taxon>
        <taxon>Streptophyta</taxon>
        <taxon>Embryophyta</taxon>
        <taxon>Tracheophyta</taxon>
        <taxon>Spermatophyta</taxon>
        <taxon>Magnoliopsida</taxon>
        <taxon>eudicotyledons</taxon>
        <taxon>Gunneridae</taxon>
        <taxon>Pentapetalae</taxon>
        <taxon>rosids</taxon>
        <taxon>fabids</taxon>
        <taxon>Fabales</taxon>
        <taxon>Fabaceae</taxon>
        <taxon>Papilionoideae</taxon>
        <taxon>50 kb inversion clade</taxon>
        <taxon>NPAAA clade</taxon>
        <taxon>indigoferoid/millettioid clade</taxon>
        <taxon>Phaseoleae</taxon>
        <taxon>Vigna</taxon>
    </lineage>
</organism>
<gene>
    <name evidence="1" type="ORF">DEO72_LG2g3572</name>
</gene>
<protein>
    <submittedName>
        <fullName evidence="1">Uncharacterized protein</fullName>
    </submittedName>
</protein>
<dbReference type="EMBL" id="CP039346">
    <property type="protein sequence ID" value="QCD83229.1"/>
    <property type="molecule type" value="Genomic_DNA"/>
</dbReference>
<evidence type="ECO:0000313" key="2">
    <source>
        <dbReference type="Proteomes" id="UP000501690"/>
    </source>
</evidence>
<keyword evidence="2" id="KW-1185">Reference proteome</keyword>
<sequence>MHIEAQLDLLTLIRISGVCEEISCLKGSKCNSVGGLRLRVEAVNYIGKSDMELEAYGRQSFEDQPSVMML</sequence>
<evidence type="ECO:0000313" key="1">
    <source>
        <dbReference type="EMBL" id="QCD83229.1"/>
    </source>
</evidence>
<accession>A0A4D6L402</accession>
<proteinExistence type="predicted"/>
<name>A0A4D6L402_VIGUN</name>
<reference evidence="1 2" key="1">
    <citation type="submission" date="2019-04" db="EMBL/GenBank/DDBJ databases">
        <title>An improved genome assembly and genetic linkage map for asparagus bean, Vigna unguiculata ssp. sesquipedialis.</title>
        <authorList>
            <person name="Xia Q."/>
            <person name="Zhang R."/>
            <person name="Dong Y."/>
        </authorList>
    </citation>
    <scope>NUCLEOTIDE SEQUENCE [LARGE SCALE GENOMIC DNA]</scope>
    <source>
        <tissue evidence="1">Leaf</tissue>
    </source>
</reference>
<dbReference type="AlphaFoldDB" id="A0A4D6L402"/>